<protein>
    <submittedName>
        <fullName evidence="2">Uncharacterized protein</fullName>
    </submittedName>
</protein>
<evidence type="ECO:0000313" key="2">
    <source>
        <dbReference type="EMBL" id="ORM21000.1"/>
    </source>
</evidence>
<feature type="compositionally biased region" description="Low complexity" evidence="1">
    <location>
        <begin position="14"/>
        <end position="55"/>
    </location>
</feature>
<evidence type="ECO:0000256" key="1">
    <source>
        <dbReference type="SAM" id="MobiDB-lite"/>
    </source>
</evidence>
<dbReference type="AlphaFoldDB" id="A0AAE5MH39"/>
<evidence type="ECO:0000313" key="3">
    <source>
        <dbReference type="Proteomes" id="UP000193518"/>
    </source>
</evidence>
<dbReference type="Proteomes" id="UP000193518">
    <property type="component" value="Unassembled WGS sequence"/>
</dbReference>
<feature type="region of interest" description="Disordered" evidence="1">
    <location>
        <begin position="1"/>
        <end position="55"/>
    </location>
</feature>
<sequence length="75" mass="7865">MWLRPSWIREPSQASAARIRTTATGTDTTSGVASATATVSSGANSRRGSGRISGAESSIQFRDLLPSSIVRPSSR</sequence>
<organism evidence="2 3">
    <name type="scientific">Rhodococcus hoagii</name>
    <name type="common">Corynebacterium equii</name>
    <dbReference type="NCBI Taxonomy" id="43767"/>
    <lineage>
        <taxon>Bacteria</taxon>
        <taxon>Bacillati</taxon>
        <taxon>Actinomycetota</taxon>
        <taxon>Actinomycetes</taxon>
        <taxon>Mycobacteriales</taxon>
        <taxon>Nocardiaceae</taxon>
        <taxon>Prescottella</taxon>
    </lineage>
</organism>
<accession>A0AAE5MH39</accession>
<reference evidence="2 3" key="1">
    <citation type="journal article" date="2016" name="Genome Biol. Evol.">
        <title>Pangenome and Phylogenomic Analysis of the Pathogenic Actinobacterium Rhodococcus equi.</title>
        <authorList>
            <person name="Anastasi E."/>
            <person name="MacArthur I."/>
            <person name="Scortti M."/>
            <person name="Alvarez S."/>
            <person name="Giguere S."/>
            <person name="Vazquez-Boland J.A."/>
        </authorList>
    </citation>
    <scope>NUCLEOTIDE SEQUENCE [LARGE SCALE GENOMIC DNA]</scope>
    <source>
        <strain evidence="2 3">PAM1271</strain>
    </source>
</reference>
<name>A0AAE5MH39_RHOHA</name>
<proteinExistence type="predicted"/>
<comment type="caution">
    <text evidence="2">The sequence shown here is derived from an EMBL/GenBank/DDBJ whole genome shotgun (WGS) entry which is preliminary data.</text>
</comment>
<dbReference type="EMBL" id="LWIC01000012">
    <property type="protein sequence ID" value="ORM21000.1"/>
    <property type="molecule type" value="Genomic_DNA"/>
</dbReference>
<gene>
    <name evidence="2" type="ORF">A5N68_21905</name>
</gene>